<dbReference type="RefSeq" id="XP_073778840.1">
    <property type="nucleotide sequence ID" value="XM_073922739.1"/>
</dbReference>
<evidence type="ECO:0000313" key="1">
    <source>
        <dbReference type="Proteomes" id="UP000000437"/>
    </source>
</evidence>
<keyword evidence="1" id="KW-1185">Reference proteome</keyword>
<gene>
    <name evidence="2" type="primary">mtnr1ba</name>
    <name evidence="2" type="synonym">mel1b</name>
    <name evidence="2" type="synonym">mt2</name>
    <name evidence="2" type="synonym">mtnr1b</name>
</gene>
<sequence>MLHAGWLPGEMECKVSGFLMGASVIGSIFNITAIAINRYCFICQANTYEKIYGRAGTLVLLTLVWVLTAIAILPNLSLGSLTYDPRVYSCTFSQTTSAGYTIAVVTVHFLLPIAVVTFCYLRIWVLVLRVRRRVTTDVRPRLRPSELRHFLTMFVVFVLFAVCWAPLNLIGLAVAVDPPRVGPLVPDWLFVMSYFMAYFNSCLNAVVYGLLNQNFRREYRRILLSLCKPRLFLQETSKGGTERSNKQSPGNNNNDDQPKANTI</sequence>
<name>A0AC58HA37_DANRE</name>
<proteinExistence type="predicted"/>
<evidence type="ECO:0000313" key="2">
    <source>
        <dbReference type="RefSeq" id="XP_073778840.1"/>
    </source>
</evidence>
<organism evidence="1 2">
    <name type="scientific">Danio rerio</name>
    <name type="common">Zebrafish</name>
    <name type="synonym">Brachydanio rerio</name>
    <dbReference type="NCBI Taxonomy" id="7955"/>
    <lineage>
        <taxon>Eukaryota</taxon>
        <taxon>Metazoa</taxon>
        <taxon>Chordata</taxon>
        <taxon>Craniata</taxon>
        <taxon>Vertebrata</taxon>
        <taxon>Euteleostomi</taxon>
        <taxon>Actinopterygii</taxon>
        <taxon>Neopterygii</taxon>
        <taxon>Teleostei</taxon>
        <taxon>Ostariophysi</taxon>
        <taxon>Cypriniformes</taxon>
        <taxon>Danionidae</taxon>
        <taxon>Danioninae</taxon>
        <taxon>Danio</taxon>
    </lineage>
</organism>
<keyword evidence="2" id="KW-0675">Receptor</keyword>
<reference evidence="2" key="1">
    <citation type="submission" date="2025-08" db="UniProtKB">
        <authorList>
            <consortium name="RefSeq"/>
        </authorList>
    </citation>
    <scope>IDENTIFICATION</scope>
    <source>
        <strain evidence="2">Tuebingen</strain>
        <tissue evidence="2">Fibroblasts and whole tissue</tissue>
    </source>
</reference>
<protein>
    <submittedName>
        <fullName evidence="2">Melatonin receptor type 1B-A isoform X1</fullName>
    </submittedName>
</protein>
<dbReference type="Proteomes" id="UP000000437">
    <property type="component" value="Chromosome 15"/>
</dbReference>
<accession>A0AC58HA37</accession>